<reference evidence="1" key="1">
    <citation type="submission" date="2022-09" db="EMBL/GenBank/DDBJ databases">
        <title>Novel Mycoplasma species identified in domestic and wild animals.</title>
        <authorList>
            <person name="Volokhov D.V."/>
            <person name="Furtak V.A."/>
            <person name="Zagorodnyaya T.A."/>
        </authorList>
    </citation>
    <scope>NUCLEOTIDE SEQUENCE</scope>
    <source>
        <strain evidence="1">Oakley</strain>
    </source>
</reference>
<dbReference type="Proteomes" id="UP001177160">
    <property type="component" value="Unassembled WGS sequence"/>
</dbReference>
<name>A0ABT2Y6Z3_9MOLU</name>
<comment type="caution">
    <text evidence="1">The sequence shown here is derived from an EMBL/GenBank/DDBJ whole genome shotgun (WGS) entry which is preliminary data.</text>
</comment>
<keyword evidence="2" id="KW-1185">Reference proteome</keyword>
<dbReference type="Pfam" id="PF08713">
    <property type="entry name" value="DNA_alkylation"/>
    <property type="match status" value="1"/>
</dbReference>
<dbReference type="EMBL" id="JAOVQM010000002">
    <property type="protein sequence ID" value="MCV2231750.1"/>
    <property type="molecule type" value="Genomic_DNA"/>
</dbReference>
<sequence>MELNKTEWRSSDRVAFLAYLKSFEQPNKVDWTRRILNTKMPLLAIPTKTIDQIAKEIFKGDYPSFLDLHIDDYYESIAIQGKLITKIKDFDIMKRYLDRYATVMENWAHCDLLSFDIHPKNQSKFINLSYGYRHSTQPFIRRLSLMILFQMVKDTEILPIIYEALLALEDEQDYYVIMMAGWLLSECIIQHKTPTLSFIQHKELNPKIVNKGIQKCRESLRLSKAEKDDLLIYKREKNHKR</sequence>
<dbReference type="InterPro" id="IPR016024">
    <property type="entry name" value="ARM-type_fold"/>
</dbReference>
<organism evidence="1 2">
    <name type="scientific">Paracholeplasma manati</name>
    <dbReference type="NCBI Taxonomy" id="591373"/>
    <lineage>
        <taxon>Bacteria</taxon>
        <taxon>Bacillati</taxon>
        <taxon>Mycoplasmatota</taxon>
        <taxon>Mollicutes</taxon>
        <taxon>Acholeplasmatales</taxon>
        <taxon>Acholeplasmataceae</taxon>
        <taxon>Paracholeplasma</taxon>
    </lineage>
</organism>
<accession>A0ABT2Y6Z3</accession>
<gene>
    <name evidence="1" type="ORF">N7548_02810</name>
</gene>
<protein>
    <submittedName>
        <fullName evidence="1">DNA alkylation repair protein</fullName>
    </submittedName>
</protein>
<dbReference type="InterPro" id="IPR014825">
    <property type="entry name" value="DNA_alkylation"/>
</dbReference>
<dbReference type="SUPFAM" id="SSF48371">
    <property type="entry name" value="ARM repeat"/>
    <property type="match status" value="1"/>
</dbReference>
<evidence type="ECO:0000313" key="2">
    <source>
        <dbReference type="Proteomes" id="UP001177160"/>
    </source>
</evidence>
<evidence type="ECO:0000313" key="1">
    <source>
        <dbReference type="EMBL" id="MCV2231750.1"/>
    </source>
</evidence>
<dbReference type="Gene3D" id="1.25.10.90">
    <property type="match status" value="1"/>
</dbReference>
<dbReference type="RefSeq" id="WP_263607903.1">
    <property type="nucleotide sequence ID" value="NZ_JAOVQM010000002.1"/>
</dbReference>
<proteinExistence type="predicted"/>